<protein>
    <recommendedName>
        <fullName evidence="8">Transmembrane protein 216</fullName>
    </recommendedName>
</protein>
<accession>A0AAV2QGH3</accession>
<dbReference type="EMBL" id="CAXKWB010006744">
    <property type="protein sequence ID" value="CAL4084168.1"/>
    <property type="molecule type" value="Genomic_DNA"/>
</dbReference>
<evidence type="ECO:0000256" key="3">
    <source>
        <dbReference type="ARBA" id="ARBA00022989"/>
    </source>
</evidence>
<evidence type="ECO:0008006" key="8">
    <source>
        <dbReference type="Google" id="ProtNLM"/>
    </source>
</evidence>
<feature type="transmembrane region" description="Helical" evidence="5">
    <location>
        <begin position="115"/>
        <end position="137"/>
    </location>
</feature>
<feature type="transmembrane region" description="Helical" evidence="5">
    <location>
        <begin position="85"/>
        <end position="109"/>
    </location>
</feature>
<evidence type="ECO:0000256" key="1">
    <source>
        <dbReference type="ARBA" id="ARBA00004141"/>
    </source>
</evidence>
<dbReference type="Pfam" id="PF09799">
    <property type="entry name" value="Transmemb_17"/>
    <property type="match status" value="1"/>
</dbReference>
<evidence type="ECO:0000256" key="2">
    <source>
        <dbReference type="ARBA" id="ARBA00022692"/>
    </source>
</evidence>
<keyword evidence="3 5" id="KW-1133">Transmembrane helix</keyword>
<sequence length="143" mass="16140">FSSVSSMSVERKSSLAYQILLYLNGWYLAAFVVLEVCIFIFKTQILPYPSGNIASEVLLLMFFTAVEAIRIVLGKRGNLTERLMGITLAIIFTVPSVLTLLYLLLWQTYVLRIEMILVSIELGFHSLELVFAILTIIRLSKSS</sequence>
<dbReference type="PANTHER" id="PTHR13531:SF0">
    <property type="entry name" value="GEO07735P1-RELATED"/>
    <property type="match status" value="1"/>
</dbReference>
<dbReference type="InterPro" id="IPR019184">
    <property type="entry name" value="Uncharacterised_TM-17"/>
</dbReference>
<evidence type="ECO:0000256" key="5">
    <source>
        <dbReference type="SAM" id="Phobius"/>
    </source>
</evidence>
<comment type="subcellular location">
    <subcellularLocation>
        <location evidence="1">Membrane</location>
        <topology evidence="1">Multi-pass membrane protein</topology>
    </subcellularLocation>
</comment>
<evidence type="ECO:0000313" key="6">
    <source>
        <dbReference type="EMBL" id="CAL4084168.1"/>
    </source>
</evidence>
<dbReference type="GO" id="GO:0016020">
    <property type="term" value="C:membrane"/>
    <property type="evidence" value="ECO:0007669"/>
    <property type="project" value="UniProtKB-SubCell"/>
</dbReference>
<evidence type="ECO:0000256" key="4">
    <source>
        <dbReference type="ARBA" id="ARBA00023136"/>
    </source>
</evidence>
<keyword evidence="7" id="KW-1185">Reference proteome</keyword>
<name>A0AAV2QGH3_MEGNR</name>
<comment type="caution">
    <text evidence="6">The sequence shown here is derived from an EMBL/GenBank/DDBJ whole genome shotgun (WGS) entry which is preliminary data.</text>
</comment>
<feature type="transmembrane region" description="Helical" evidence="5">
    <location>
        <begin position="21"/>
        <end position="41"/>
    </location>
</feature>
<dbReference type="GO" id="GO:0035869">
    <property type="term" value="C:ciliary transition zone"/>
    <property type="evidence" value="ECO:0007669"/>
    <property type="project" value="TreeGrafter"/>
</dbReference>
<dbReference type="PANTHER" id="PTHR13531">
    <property type="entry name" value="GEO07735P1-RELATED-RELATED"/>
    <property type="match status" value="1"/>
</dbReference>
<feature type="non-terminal residue" evidence="6">
    <location>
        <position position="1"/>
    </location>
</feature>
<feature type="transmembrane region" description="Helical" evidence="5">
    <location>
        <begin position="53"/>
        <end position="73"/>
    </location>
</feature>
<feature type="non-terminal residue" evidence="6">
    <location>
        <position position="143"/>
    </location>
</feature>
<reference evidence="6 7" key="1">
    <citation type="submission" date="2024-05" db="EMBL/GenBank/DDBJ databases">
        <authorList>
            <person name="Wallberg A."/>
        </authorList>
    </citation>
    <scope>NUCLEOTIDE SEQUENCE [LARGE SCALE GENOMIC DNA]</scope>
</reference>
<proteinExistence type="predicted"/>
<organism evidence="6 7">
    <name type="scientific">Meganyctiphanes norvegica</name>
    <name type="common">Northern krill</name>
    <name type="synonym">Thysanopoda norvegica</name>
    <dbReference type="NCBI Taxonomy" id="48144"/>
    <lineage>
        <taxon>Eukaryota</taxon>
        <taxon>Metazoa</taxon>
        <taxon>Ecdysozoa</taxon>
        <taxon>Arthropoda</taxon>
        <taxon>Crustacea</taxon>
        <taxon>Multicrustacea</taxon>
        <taxon>Malacostraca</taxon>
        <taxon>Eumalacostraca</taxon>
        <taxon>Eucarida</taxon>
        <taxon>Euphausiacea</taxon>
        <taxon>Euphausiidae</taxon>
        <taxon>Meganyctiphanes</taxon>
    </lineage>
</organism>
<dbReference type="Proteomes" id="UP001497623">
    <property type="component" value="Unassembled WGS sequence"/>
</dbReference>
<keyword evidence="4 5" id="KW-0472">Membrane</keyword>
<keyword evidence="2 5" id="KW-0812">Transmembrane</keyword>
<dbReference type="GO" id="GO:1905515">
    <property type="term" value="P:non-motile cilium assembly"/>
    <property type="evidence" value="ECO:0007669"/>
    <property type="project" value="TreeGrafter"/>
</dbReference>
<dbReference type="AlphaFoldDB" id="A0AAV2QGH3"/>
<evidence type="ECO:0000313" key="7">
    <source>
        <dbReference type="Proteomes" id="UP001497623"/>
    </source>
</evidence>
<gene>
    <name evidence="6" type="ORF">MNOR_LOCUS12337</name>
</gene>